<name>A0A149VV92_9PROT</name>
<dbReference type="PIRSF" id="PIRSF009320">
    <property type="entry name" value="Nuc_binding_HP_1000"/>
    <property type="match status" value="1"/>
</dbReference>
<dbReference type="EMBL" id="LRRD01000112">
    <property type="protein sequence ID" value="KXW57137.1"/>
    <property type="molecule type" value="Genomic_DNA"/>
</dbReference>
<keyword evidence="3" id="KW-1185">Reference proteome</keyword>
<dbReference type="InterPro" id="IPR027417">
    <property type="entry name" value="P-loop_NTPase"/>
</dbReference>
<dbReference type="PATRIC" id="fig|1789004.3.peg.2471"/>
<evidence type="ECO:0000313" key="3">
    <source>
        <dbReference type="Proteomes" id="UP000075653"/>
    </source>
</evidence>
<reference evidence="2 3" key="1">
    <citation type="submission" date="2016-01" db="EMBL/GenBank/DDBJ databases">
        <title>Genome sequence of the acidophilic iron oxidising Ferrovum strain Z-31.</title>
        <authorList>
            <person name="Poehlein A."/>
            <person name="Ullrich S.R."/>
            <person name="Schloemann M."/>
            <person name="Muehling M."/>
            <person name="Daniel R."/>
        </authorList>
    </citation>
    <scope>NUCLEOTIDE SEQUENCE [LARGE SCALE GENOMIC DNA]</scope>
    <source>
        <strain evidence="2 3">Z-31</strain>
    </source>
</reference>
<gene>
    <name evidence="2" type="primary">soj_3</name>
    <name evidence="2" type="ORF">FEMY_23430</name>
</gene>
<sequence>MPLIITFAHQKGGVGKSTLAVNLYGWFSYAGYNCALVDTDPQGSLTHLLAAFGTQDGRKSVPLIRRGEFGTYGELADKLGPFDIAVIDTPPYLSRELMDVLSISHAAIVPCKASPLDGLAVQHTMDYINEIRRTQNSALTAAVVMTMVIAGTEFTEQIRAHLIASGLTVLQAQIGNRVAYARSLLKGNSVKAEDGGKAWAEIEALGAEIVDLLNRSKL</sequence>
<proteinExistence type="predicted"/>
<dbReference type="InterPro" id="IPR050678">
    <property type="entry name" value="DNA_Partitioning_ATPase"/>
</dbReference>
<dbReference type="SUPFAM" id="SSF52540">
    <property type="entry name" value="P-loop containing nucleoside triphosphate hydrolases"/>
    <property type="match status" value="1"/>
</dbReference>
<dbReference type="Pfam" id="PF01656">
    <property type="entry name" value="CbiA"/>
    <property type="match status" value="1"/>
</dbReference>
<accession>A0A149VV92</accession>
<keyword evidence="2" id="KW-0378">Hydrolase</keyword>
<feature type="domain" description="CobQ/CobB/MinD/ParA nucleotide binding" evidence="1">
    <location>
        <begin position="5"/>
        <end position="189"/>
    </location>
</feature>
<dbReference type="InterPro" id="IPR002586">
    <property type="entry name" value="CobQ/CobB/MinD/ParA_Nub-bd_dom"/>
</dbReference>
<evidence type="ECO:0000259" key="1">
    <source>
        <dbReference type="Pfam" id="PF01656"/>
    </source>
</evidence>
<protein>
    <submittedName>
        <fullName evidence="2">Chromosome-partitioning ATPase Soj</fullName>
        <ecNumber evidence="2">3.6.-.-</ecNumber>
    </submittedName>
</protein>
<dbReference type="Proteomes" id="UP000075653">
    <property type="component" value="Unassembled WGS sequence"/>
</dbReference>
<dbReference type="CDD" id="cd02042">
    <property type="entry name" value="ParAB_family"/>
    <property type="match status" value="1"/>
</dbReference>
<dbReference type="EC" id="3.6.-.-" evidence="2"/>
<dbReference type="GO" id="GO:0016787">
    <property type="term" value="F:hydrolase activity"/>
    <property type="evidence" value="ECO:0007669"/>
    <property type="project" value="UniProtKB-KW"/>
</dbReference>
<dbReference type="PANTHER" id="PTHR13696:SF52">
    <property type="entry name" value="PARA FAMILY PROTEIN CT_582"/>
    <property type="match status" value="1"/>
</dbReference>
<dbReference type="RefSeq" id="WP_062188601.1">
    <property type="nucleotide sequence ID" value="NZ_LRRD01000112.1"/>
</dbReference>
<organism evidence="2 3">
    <name type="scientific">Ferrovum myxofaciens</name>
    <dbReference type="NCBI Taxonomy" id="416213"/>
    <lineage>
        <taxon>Bacteria</taxon>
        <taxon>Pseudomonadati</taxon>
        <taxon>Pseudomonadota</taxon>
        <taxon>Betaproteobacteria</taxon>
        <taxon>Ferrovales</taxon>
        <taxon>Ferrovaceae</taxon>
        <taxon>Ferrovum</taxon>
    </lineage>
</organism>
<dbReference type="STRING" id="1789004.FEMY_23430"/>
<dbReference type="PANTHER" id="PTHR13696">
    <property type="entry name" value="P-LOOP CONTAINING NUCLEOSIDE TRIPHOSPHATE HYDROLASE"/>
    <property type="match status" value="1"/>
</dbReference>
<dbReference type="AlphaFoldDB" id="A0A149VV92"/>
<dbReference type="Gene3D" id="3.40.50.300">
    <property type="entry name" value="P-loop containing nucleotide triphosphate hydrolases"/>
    <property type="match status" value="1"/>
</dbReference>
<evidence type="ECO:0000313" key="2">
    <source>
        <dbReference type="EMBL" id="KXW57137.1"/>
    </source>
</evidence>
<comment type="caution">
    <text evidence="2">The sequence shown here is derived from an EMBL/GenBank/DDBJ whole genome shotgun (WGS) entry which is preliminary data.</text>
</comment>